<feature type="modified residue" description="4-aspartylphosphate" evidence="6">
    <location>
        <position position="83"/>
    </location>
</feature>
<dbReference type="Pfam" id="PF00072">
    <property type="entry name" value="Response_reg"/>
    <property type="match status" value="1"/>
</dbReference>
<evidence type="ECO:0000256" key="3">
    <source>
        <dbReference type="ARBA" id="ARBA00023015"/>
    </source>
</evidence>
<dbReference type="Gene3D" id="3.40.50.2300">
    <property type="match status" value="1"/>
</dbReference>
<keyword evidence="4 7" id="KW-0238">DNA-binding</keyword>
<keyword evidence="5" id="KW-0804">Transcription</keyword>
<dbReference type="Pfam" id="PF00486">
    <property type="entry name" value="Trans_reg_C"/>
    <property type="match status" value="1"/>
</dbReference>
<dbReference type="InterPro" id="IPR011006">
    <property type="entry name" value="CheY-like_superfamily"/>
</dbReference>
<gene>
    <name evidence="10" type="primary">phoB_1</name>
    <name evidence="10" type="ORF">Pme01_35290</name>
</gene>
<dbReference type="GO" id="GO:0032993">
    <property type="term" value="C:protein-DNA complex"/>
    <property type="evidence" value="ECO:0007669"/>
    <property type="project" value="TreeGrafter"/>
</dbReference>
<dbReference type="PROSITE" id="PS51755">
    <property type="entry name" value="OMPR_PHOB"/>
    <property type="match status" value="1"/>
</dbReference>
<dbReference type="Gene3D" id="1.10.10.10">
    <property type="entry name" value="Winged helix-like DNA-binding domain superfamily/Winged helix DNA-binding domain"/>
    <property type="match status" value="1"/>
</dbReference>
<dbReference type="PANTHER" id="PTHR48111">
    <property type="entry name" value="REGULATOR OF RPOS"/>
    <property type="match status" value="1"/>
</dbReference>
<evidence type="ECO:0000259" key="8">
    <source>
        <dbReference type="PROSITE" id="PS50110"/>
    </source>
</evidence>
<dbReference type="AlphaFoldDB" id="A0A8J3X132"/>
<protein>
    <submittedName>
        <fullName evidence="10">DNA-binding response regulator</fullName>
    </submittedName>
</protein>
<dbReference type="InterPro" id="IPR036388">
    <property type="entry name" value="WH-like_DNA-bd_sf"/>
</dbReference>
<dbReference type="InterPro" id="IPR001789">
    <property type="entry name" value="Sig_transdc_resp-reg_receiver"/>
</dbReference>
<dbReference type="SMART" id="SM00862">
    <property type="entry name" value="Trans_reg_C"/>
    <property type="match status" value="1"/>
</dbReference>
<feature type="domain" description="Response regulatory" evidence="8">
    <location>
        <begin position="34"/>
        <end position="148"/>
    </location>
</feature>
<evidence type="ECO:0000313" key="11">
    <source>
        <dbReference type="Proteomes" id="UP000599074"/>
    </source>
</evidence>
<evidence type="ECO:0000256" key="6">
    <source>
        <dbReference type="PROSITE-ProRule" id="PRU00169"/>
    </source>
</evidence>
<dbReference type="GO" id="GO:0005829">
    <property type="term" value="C:cytosol"/>
    <property type="evidence" value="ECO:0007669"/>
    <property type="project" value="TreeGrafter"/>
</dbReference>
<name>A0A8J3X132_9ACTN</name>
<dbReference type="CDD" id="cd00383">
    <property type="entry name" value="trans_reg_C"/>
    <property type="match status" value="1"/>
</dbReference>
<dbReference type="GO" id="GO:0006355">
    <property type="term" value="P:regulation of DNA-templated transcription"/>
    <property type="evidence" value="ECO:0007669"/>
    <property type="project" value="InterPro"/>
</dbReference>
<evidence type="ECO:0000259" key="9">
    <source>
        <dbReference type="PROSITE" id="PS51755"/>
    </source>
</evidence>
<keyword evidence="11" id="KW-1185">Reference proteome</keyword>
<evidence type="ECO:0000256" key="5">
    <source>
        <dbReference type="ARBA" id="ARBA00023163"/>
    </source>
</evidence>
<reference evidence="10" key="1">
    <citation type="submission" date="2021-01" db="EMBL/GenBank/DDBJ databases">
        <title>Whole genome shotgun sequence of Planosporangium mesophilum NBRC 109066.</title>
        <authorList>
            <person name="Komaki H."/>
            <person name="Tamura T."/>
        </authorList>
    </citation>
    <scope>NUCLEOTIDE SEQUENCE</scope>
    <source>
        <strain evidence="10">NBRC 109066</strain>
    </source>
</reference>
<keyword evidence="3" id="KW-0805">Transcription regulation</keyword>
<dbReference type="InterPro" id="IPR001867">
    <property type="entry name" value="OmpR/PhoB-type_DNA-bd"/>
</dbReference>
<evidence type="ECO:0000256" key="4">
    <source>
        <dbReference type="ARBA" id="ARBA00023125"/>
    </source>
</evidence>
<dbReference type="GO" id="GO:0000156">
    <property type="term" value="F:phosphorelay response regulator activity"/>
    <property type="evidence" value="ECO:0007669"/>
    <property type="project" value="TreeGrafter"/>
</dbReference>
<comment type="caution">
    <text evidence="10">The sequence shown here is derived from an EMBL/GenBank/DDBJ whole genome shotgun (WGS) entry which is preliminary data.</text>
</comment>
<dbReference type="GO" id="GO:0000976">
    <property type="term" value="F:transcription cis-regulatory region binding"/>
    <property type="evidence" value="ECO:0007669"/>
    <property type="project" value="TreeGrafter"/>
</dbReference>
<evidence type="ECO:0000256" key="2">
    <source>
        <dbReference type="ARBA" id="ARBA00023012"/>
    </source>
</evidence>
<evidence type="ECO:0000313" key="10">
    <source>
        <dbReference type="EMBL" id="GII23932.1"/>
    </source>
</evidence>
<dbReference type="InterPro" id="IPR039420">
    <property type="entry name" value="WalR-like"/>
</dbReference>
<feature type="domain" description="OmpR/PhoB-type" evidence="9">
    <location>
        <begin position="158"/>
        <end position="254"/>
    </location>
</feature>
<dbReference type="Proteomes" id="UP000599074">
    <property type="component" value="Unassembled WGS sequence"/>
</dbReference>
<organism evidence="10 11">
    <name type="scientific">Planosporangium mesophilum</name>
    <dbReference type="NCBI Taxonomy" id="689768"/>
    <lineage>
        <taxon>Bacteria</taxon>
        <taxon>Bacillati</taxon>
        <taxon>Actinomycetota</taxon>
        <taxon>Actinomycetes</taxon>
        <taxon>Micromonosporales</taxon>
        <taxon>Micromonosporaceae</taxon>
        <taxon>Planosporangium</taxon>
    </lineage>
</organism>
<dbReference type="SMART" id="SM00448">
    <property type="entry name" value="REC"/>
    <property type="match status" value="1"/>
</dbReference>
<dbReference type="SUPFAM" id="SSF52172">
    <property type="entry name" value="CheY-like"/>
    <property type="match status" value="1"/>
</dbReference>
<keyword evidence="1 6" id="KW-0597">Phosphoprotein</keyword>
<proteinExistence type="predicted"/>
<dbReference type="InterPro" id="IPR016032">
    <property type="entry name" value="Sig_transdc_resp-reg_C-effctor"/>
</dbReference>
<sequence>MGRGVEATGAAGMMGGVTERATGRGAEQTAGKGLVLVVEDERPIADLVRLYLARDGFGVHVEHDGAAGLAAARRLRPVACILDIALPGLDGTDVCRRLREAGDWTPVIFLTARDDEIDRIVGLELGADDYVTKPFSPRELVARVKALLRRAAGPQGEDPVRRLGPITVDPGRRLVDVGGTPVTLTPTEFDLLGHLVSRPGRVFTREELLASVWGYAAHAGTRTVDVHVAQLRGKLGDAAALIHTVRGVGYTADDRR</sequence>
<dbReference type="SUPFAM" id="SSF46894">
    <property type="entry name" value="C-terminal effector domain of the bipartite response regulators"/>
    <property type="match status" value="1"/>
</dbReference>
<keyword evidence="2" id="KW-0902">Two-component regulatory system</keyword>
<accession>A0A8J3X132</accession>
<dbReference type="PROSITE" id="PS50110">
    <property type="entry name" value="RESPONSE_REGULATORY"/>
    <property type="match status" value="1"/>
</dbReference>
<dbReference type="Gene3D" id="6.10.250.690">
    <property type="match status" value="1"/>
</dbReference>
<dbReference type="PANTHER" id="PTHR48111:SF1">
    <property type="entry name" value="TWO-COMPONENT RESPONSE REGULATOR ORR33"/>
    <property type="match status" value="1"/>
</dbReference>
<dbReference type="EMBL" id="BOON01000032">
    <property type="protein sequence ID" value="GII23932.1"/>
    <property type="molecule type" value="Genomic_DNA"/>
</dbReference>
<evidence type="ECO:0000256" key="7">
    <source>
        <dbReference type="PROSITE-ProRule" id="PRU01091"/>
    </source>
</evidence>
<evidence type="ECO:0000256" key="1">
    <source>
        <dbReference type="ARBA" id="ARBA00022553"/>
    </source>
</evidence>
<feature type="DNA-binding region" description="OmpR/PhoB-type" evidence="7">
    <location>
        <begin position="158"/>
        <end position="254"/>
    </location>
</feature>